<dbReference type="EMBL" id="JAHRIM010020783">
    <property type="protein sequence ID" value="MEQ2262724.1"/>
    <property type="molecule type" value="Genomic_DNA"/>
</dbReference>
<proteinExistence type="predicted"/>
<reference evidence="1 2" key="1">
    <citation type="submission" date="2021-06" db="EMBL/GenBank/DDBJ databases">
        <authorList>
            <person name="Palmer J.M."/>
        </authorList>
    </citation>
    <scope>NUCLEOTIDE SEQUENCE [LARGE SCALE GENOMIC DNA]</scope>
    <source>
        <strain evidence="1 2">XR_2019</strain>
        <tissue evidence="1">Muscle</tissue>
    </source>
</reference>
<organism evidence="1 2">
    <name type="scientific">Xenotaenia resolanae</name>
    <dbReference type="NCBI Taxonomy" id="208358"/>
    <lineage>
        <taxon>Eukaryota</taxon>
        <taxon>Metazoa</taxon>
        <taxon>Chordata</taxon>
        <taxon>Craniata</taxon>
        <taxon>Vertebrata</taxon>
        <taxon>Euteleostomi</taxon>
        <taxon>Actinopterygii</taxon>
        <taxon>Neopterygii</taxon>
        <taxon>Teleostei</taxon>
        <taxon>Neoteleostei</taxon>
        <taxon>Acanthomorphata</taxon>
        <taxon>Ovalentaria</taxon>
        <taxon>Atherinomorphae</taxon>
        <taxon>Cyprinodontiformes</taxon>
        <taxon>Goodeidae</taxon>
        <taxon>Xenotaenia</taxon>
    </lineage>
</organism>
<sequence>MYMDKSTKETRFCNYKKEREQNNLWFKPVSSDMIKAFCSLCLWEFSIRHGGDNDLSQHASTEMHKKATASKGASNICRENFLFDVQSMVRLKKQMQLMKNEQQISVNCHARNSSRLCKKMKSCWNQGEAVRNICGNVYFPGLPCKRDH</sequence>
<dbReference type="Proteomes" id="UP001444071">
    <property type="component" value="Unassembled WGS sequence"/>
</dbReference>
<gene>
    <name evidence="1" type="ORF">XENORESO_020008</name>
</gene>
<keyword evidence="2" id="KW-1185">Reference proteome</keyword>
<name>A0ABV0W0K6_9TELE</name>
<evidence type="ECO:0000313" key="2">
    <source>
        <dbReference type="Proteomes" id="UP001444071"/>
    </source>
</evidence>
<evidence type="ECO:0000313" key="1">
    <source>
        <dbReference type="EMBL" id="MEQ2262724.1"/>
    </source>
</evidence>
<accession>A0ABV0W0K6</accession>
<comment type="caution">
    <text evidence="1">The sequence shown here is derived from an EMBL/GenBank/DDBJ whole genome shotgun (WGS) entry which is preliminary data.</text>
</comment>
<protein>
    <submittedName>
        <fullName evidence="1">Uncharacterized protein</fullName>
    </submittedName>
</protein>